<keyword evidence="3 6" id="KW-0812">Transmembrane</keyword>
<comment type="similarity">
    <text evidence="2">Belongs to the major facilitator superfamily. Proton-dependent oligopeptide transporter (POT/PTR) (TC 2.A.17) family.</text>
</comment>
<dbReference type="InParanoid" id="D8RMS9"/>
<comment type="subcellular location">
    <subcellularLocation>
        <location evidence="1">Membrane</location>
        <topology evidence="1">Multi-pass membrane protein</topology>
    </subcellularLocation>
</comment>
<evidence type="ECO:0000256" key="5">
    <source>
        <dbReference type="ARBA" id="ARBA00023136"/>
    </source>
</evidence>
<dbReference type="GO" id="GO:0016020">
    <property type="term" value="C:membrane"/>
    <property type="evidence" value="ECO:0000318"/>
    <property type="project" value="GO_Central"/>
</dbReference>
<dbReference type="KEGG" id="smo:SELMODRAFT_97655"/>
<dbReference type="GO" id="GO:0006857">
    <property type="term" value="P:oligopeptide transport"/>
    <property type="evidence" value="ECO:0007669"/>
    <property type="project" value="InterPro"/>
</dbReference>
<evidence type="ECO:0000256" key="3">
    <source>
        <dbReference type="ARBA" id="ARBA00022692"/>
    </source>
</evidence>
<dbReference type="EMBL" id="GL377584">
    <property type="protein sequence ID" value="EFJ26584.1"/>
    <property type="molecule type" value="Genomic_DNA"/>
</dbReference>
<evidence type="ECO:0000256" key="2">
    <source>
        <dbReference type="ARBA" id="ARBA00005982"/>
    </source>
</evidence>
<dbReference type="Gene3D" id="1.20.1250.20">
    <property type="entry name" value="MFS general substrate transporter like domains"/>
    <property type="match status" value="1"/>
</dbReference>
<dbReference type="HOGENOM" id="CLU_009313_4_1_1"/>
<feature type="transmembrane region" description="Helical" evidence="6">
    <location>
        <begin position="75"/>
        <end position="93"/>
    </location>
</feature>
<evidence type="ECO:0000256" key="4">
    <source>
        <dbReference type="ARBA" id="ARBA00022989"/>
    </source>
</evidence>
<evidence type="ECO:0000256" key="1">
    <source>
        <dbReference type="ARBA" id="ARBA00004141"/>
    </source>
</evidence>
<feature type="transmembrane region" description="Helical" evidence="6">
    <location>
        <begin position="377"/>
        <end position="397"/>
    </location>
</feature>
<dbReference type="AlphaFoldDB" id="D8RMS9"/>
<dbReference type="OMA" id="QPSGVTC"/>
<name>D8RMS9_SELML</name>
<evidence type="ECO:0000313" key="7">
    <source>
        <dbReference type="EMBL" id="EFJ26584.1"/>
    </source>
</evidence>
<keyword evidence="8" id="KW-1185">Reference proteome</keyword>
<dbReference type="SUPFAM" id="SSF103473">
    <property type="entry name" value="MFS general substrate transporter"/>
    <property type="match status" value="1"/>
</dbReference>
<dbReference type="PANTHER" id="PTHR11654">
    <property type="entry name" value="OLIGOPEPTIDE TRANSPORTER-RELATED"/>
    <property type="match status" value="1"/>
</dbReference>
<feature type="transmembrane region" description="Helical" evidence="6">
    <location>
        <begin position="217"/>
        <end position="237"/>
    </location>
</feature>
<dbReference type="InterPro" id="IPR000109">
    <property type="entry name" value="POT_fam"/>
</dbReference>
<protein>
    <submittedName>
        <fullName evidence="7">Uncharacterized protein</fullName>
    </submittedName>
</protein>
<evidence type="ECO:0000256" key="6">
    <source>
        <dbReference type="SAM" id="Phobius"/>
    </source>
</evidence>
<feature type="transmembrane region" description="Helical" evidence="6">
    <location>
        <begin position="100"/>
        <end position="123"/>
    </location>
</feature>
<evidence type="ECO:0000313" key="8">
    <source>
        <dbReference type="Proteomes" id="UP000001514"/>
    </source>
</evidence>
<feature type="transmembrane region" description="Helical" evidence="6">
    <location>
        <begin position="143"/>
        <end position="171"/>
    </location>
</feature>
<dbReference type="Gramene" id="EFJ26584">
    <property type="protein sequence ID" value="EFJ26584"/>
    <property type="gene ID" value="SELMODRAFT_97655"/>
</dbReference>
<organism evidence="8">
    <name type="scientific">Selaginella moellendorffii</name>
    <name type="common">Spikemoss</name>
    <dbReference type="NCBI Taxonomy" id="88036"/>
    <lineage>
        <taxon>Eukaryota</taxon>
        <taxon>Viridiplantae</taxon>
        <taxon>Streptophyta</taxon>
        <taxon>Embryophyta</taxon>
        <taxon>Tracheophyta</taxon>
        <taxon>Lycopodiopsida</taxon>
        <taxon>Selaginellales</taxon>
        <taxon>Selaginellaceae</taxon>
        <taxon>Selaginella</taxon>
    </lineage>
</organism>
<feature type="transmembrane region" description="Helical" evidence="6">
    <location>
        <begin position="333"/>
        <end position="351"/>
    </location>
</feature>
<feature type="transmembrane region" description="Helical" evidence="6">
    <location>
        <begin position="458"/>
        <end position="480"/>
    </location>
</feature>
<accession>D8RMS9</accession>
<dbReference type="PROSITE" id="PS01022">
    <property type="entry name" value="PTR2_1"/>
    <property type="match status" value="1"/>
</dbReference>
<keyword evidence="5 6" id="KW-0472">Membrane</keyword>
<sequence length="585" mass="64798">MNLEAGPEGAQRAEDPEWSTTWRGRRIVKGGWKTSPFIFGNEATEKLGVIGLQVNLVTYLVQQLHFKPADASNTLTTFSGTAAFTPFVGAIIADAYVGRYWVVLLGSILFTLGSFVLTIQALVPSLRPDQCAAKSSLCERSTVGQLGFLYLSFVLQAAGSGGIRPCVVAFGADQFNEEDPKQRTQILHFFNWYYFTLQLATLITSTVFVWIQDNVGWAVGFGLPAVLMALSVISFVAGTPIYRIARPTGSPITRLFQVMAAAVKKRKLELPNDPMELFGAKDKLHSPTRLLHTDQFRFLDKAAIVTDDDQRRSGSDVNPWKVSSVHSVEELKLLLRLLPVLCTGVLVYTAWAQQGTFWVQQGRTMDRRLVASSSFEIPPGSMTAFTTLALLVLIPVYDKLGIPVLRRITGHPRGLTSLQRIAIGLVVSILVMVAAAATEVKRRSAAAAAGLLDSPDRTIPISIFWLLPQYVLIGVTELFLSIGQIEFFYDQSPESMRSMATAVFWMVIGGGNYCSTAMVSAVHARTNWVPDNINRGRLDLFYWMLAGILTVNLGVYMVVARWYRYKRWNDVPEENGKVLKKVEQV</sequence>
<gene>
    <name evidence="7" type="ORF">SELMODRAFT_97655</name>
</gene>
<dbReference type="InterPro" id="IPR018456">
    <property type="entry name" value="PTR2_symporter_CS"/>
</dbReference>
<feature type="transmembrane region" description="Helical" evidence="6">
    <location>
        <begin position="418"/>
        <end position="438"/>
    </location>
</feature>
<dbReference type="GO" id="GO:0022857">
    <property type="term" value="F:transmembrane transporter activity"/>
    <property type="evidence" value="ECO:0000318"/>
    <property type="project" value="GO_Central"/>
</dbReference>
<dbReference type="Proteomes" id="UP000001514">
    <property type="component" value="Unassembled WGS sequence"/>
</dbReference>
<feature type="transmembrane region" description="Helical" evidence="6">
    <location>
        <begin position="192"/>
        <end position="211"/>
    </location>
</feature>
<feature type="transmembrane region" description="Helical" evidence="6">
    <location>
        <begin position="540"/>
        <end position="559"/>
    </location>
</feature>
<dbReference type="Pfam" id="PF00854">
    <property type="entry name" value="PTR2"/>
    <property type="match status" value="1"/>
</dbReference>
<feature type="transmembrane region" description="Helical" evidence="6">
    <location>
        <begin position="501"/>
        <end position="520"/>
    </location>
</feature>
<dbReference type="OrthoDB" id="8904098at2759"/>
<dbReference type="GO" id="GO:0055085">
    <property type="term" value="P:transmembrane transport"/>
    <property type="evidence" value="ECO:0000318"/>
    <property type="project" value="GO_Central"/>
</dbReference>
<reference evidence="7 8" key="1">
    <citation type="journal article" date="2011" name="Science">
        <title>The Selaginella genome identifies genetic changes associated with the evolution of vascular plants.</title>
        <authorList>
            <person name="Banks J.A."/>
            <person name="Nishiyama T."/>
            <person name="Hasebe M."/>
            <person name="Bowman J.L."/>
            <person name="Gribskov M."/>
            <person name="dePamphilis C."/>
            <person name="Albert V.A."/>
            <person name="Aono N."/>
            <person name="Aoyama T."/>
            <person name="Ambrose B.A."/>
            <person name="Ashton N.W."/>
            <person name="Axtell M.J."/>
            <person name="Barker E."/>
            <person name="Barker M.S."/>
            <person name="Bennetzen J.L."/>
            <person name="Bonawitz N.D."/>
            <person name="Chapple C."/>
            <person name="Cheng C."/>
            <person name="Correa L.G."/>
            <person name="Dacre M."/>
            <person name="DeBarry J."/>
            <person name="Dreyer I."/>
            <person name="Elias M."/>
            <person name="Engstrom E.M."/>
            <person name="Estelle M."/>
            <person name="Feng L."/>
            <person name="Finet C."/>
            <person name="Floyd S.K."/>
            <person name="Frommer W.B."/>
            <person name="Fujita T."/>
            <person name="Gramzow L."/>
            <person name="Gutensohn M."/>
            <person name="Harholt J."/>
            <person name="Hattori M."/>
            <person name="Heyl A."/>
            <person name="Hirai T."/>
            <person name="Hiwatashi Y."/>
            <person name="Ishikawa M."/>
            <person name="Iwata M."/>
            <person name="Karol K.G."/>
            <person name="Koehler B."/>
            <person name="Kolukisaoglu U."/>
            <person name="Kubo M."/>
            <person name="Kurata T."/>
            <person name="Lalonde S."/>
            <person name="Li K."/>
            <person name="Li Y."/>
            <person name="Litt A."/>
            <person name="Lyons E."/>
            <person name="Manning G."/>
            <person name="Maruyama T."/>
            <person name="Michael T.P."/>
            <person name="Mikami K."/>
            <person name="Miyazaki S."/>
            <person name="Morinaga S."/>
            <person name="Murata T."/>
            <person name="Mueller-Roeber B."/>
            <person name="Nelson D.R."/>
            <person name="Obara M."/>
            <person name="Oguri Y."/>
            <person name="Olmstead R.G."/>
            <person name="Onodera N."/>
            <person name="Petersen B.L."/>
            <person name="Pils B."/>
            <person name="Prigge M."/>
            <person name="Rensing S.A."/>
            <person name="Riano-Pachon D.M."/>
            <person name="Roberts A.W."/>
            <person name="Sato Y."/>
            <person name="Scheller H.V."/>
            <person name="Schulz B."/>
            <person name="Schulz C."/>
            <person name="Shakirov E.V."/>
            <person name="Shibagaki N."/>
            <person name="Shinohara N."/>
            <person name="Shippen D.E."/>
            <person name="Soerensen I."/>
            <person name="Sotooka R."/>
            <person name="Sugimoto N."/>
            <person name="Sugita M."/>
            <person name="Sumikawa N."/>
            <person name="Tanurdzic M."/>
            <person name="Theissen G."/>
            <person name="Ulvskov P."/>
            <person name="Wakazuki S."/>
            <person name="Weng J.K."/>
            <person name="Willats W.W."/>
            <person name="Wipf D."/>
            <person name="Wolf P.G."/>
            <person name="Yang L."/>
            <person name="Zimmer A.D."/>
            <person name="Zhu Q."/>
            <person name="Mitros T."/>
            <person name="Hellsten U."/>
            <person name="Loque D."/>
            <person name="Otillar R."/>
            <person name="Salamov A."/>
            <person name="Schmutz J."/>
            <person name="Shapiro H."/>
            <person name="Lindquist E."/>
            <person name="Lucas S."/>
            <person name="Rokhsar D."/>
            <person name="Grigoriev I.V."/>
        </authorList>
    </citation>
    <scope>NUCLEOTIDE SEQUENCE [LARGE SCALE GENOMIC DNA]</scope>
</reference>
<dbReference type="eggNOG" id="KOG1237">
    <property type="taxonomic scope" value="Eukaryota"/>
</dbReference>
<dbReference type="InterPro" id="IPR036259">
    <property type="entry name" value="MFS_trans_sf"/>
</dbReference>
<keyword evidence="4 6" id="KW-1133">Transmembrane helix</keyword>
<proteinExistence type="inferred from homology"/>